<proteinExistence type="predicted"/>
<keyword evidence="4 6" id="KW-1133">Transmembrane helix</keyword>
<sequence>MNKFWIVTKQVYKKNVRSGSWLFLVVSPIIIGAAILGLVFIMSKTAENPHLALVSDNPAAVQVVKRSDKDMKVKTYKTAAAANKSLDHEDADAVMVVTTAPNGALRAKFTNRVGGTSIDDDSLHTALNQLNMQLTAQRMKLGADKLAELLAPIKLSKNSVTIKDGKRVARKSTSDDANHGIAIGITLMMLLVMMTYGSILAQEIATEKGSRIMEMLLSSVSATTQFFGKITGIMLLLLTQAAVYAVAVVAGWTWISRQSQLMAIIKQYDFSALLSWSGVSIALYFILGALTYAVLAALVGSLVANQEQVQQAVMPISMFGLIGYFGALMAQSGDSIVVKVMSYIPFVNVSVMPVRATMGYTQNFESPLGLLESALFLVIFTLFAARVYRANVLVYSEGGLGKALRKTLRKTFTMMGAQRHSKQ</sequence>
<organism evidence="8 9">
    <name type="scientific">Lacticaseibacillus pabuli</name>
    <dbReference type="NCBI Taxonomy" id="3025672"/>
    <lineage>
        <taxon>Bacteria</taxon>
        <taxon>Bacillati</taxon>
        <taxon>Bacillota</taxon>
        <taxon>Bacilli</taxon>
        <taxon>Lactobacillales</taxon>
        <taxon>Lactobacillaceae</taxon>
        <taxon>Lacticaseibacillus</taxon>
    </lineage>
</organism>
<evidence type="ECO:0000256" key="5">
    <source>
        <dbReference type="ARBA" id="ARBA00023136"/>
    </source>
</evidence>
<accession>A0ABY7WRR2</accession>
<feature type="transmembrane region" description="Helical" evidence="6">
    <location>
        <begin position="275"/>
        <end position="300"/>
    </location>
</feature>
<dbReference type="Proteomes" id="UP001220377">
    <property type="component" value="Chromosome"/>
</dbReference>
<keyword evidence="9" id="KW-1185">Reference proteome</keyword>
<gene>
    <name evidence="8" type="ORF">PQ472_01125</name>
</gene>
<dbReference type="Pfam" id="PF12698">
    <property type="entry name" value="ABC2_membrane_3"/>
    <property type="match status" value="1"/>
</dbReference>
<evidence type="ECO:0000256" key="4">
    <source>
        <dbReference type="ARBA" id="ARBA00022989"/>
    </source>
</evidence>
<dbReference type="InterPro" id="IPR051449">
    <property type="entry name" value="ABC-2_transporter_component"/>
</dbReference>
<feature type="transmembrane region" description="Helical" evidence="6">
    <location>
        <begin position="312"/>
        <end position="330"/>
    </location>
</feature>
<keyword evidence="2" id="KW-1003">Cell membrane</keyword>
<comment type="subcellular location">
    <subcellularLocation>
        <location evidence="1">Cell membrane</location>
        <topology evidence="1">Multi-pass membrane protein</topology>
    </subcellularLocation>
</comment>
<dbReference type="RefSeq" id="WP_274260623.1">
    <property type="nucleotide sequence ID" value="NZ_CP117884.1"/>
</dbReference>
<keyword evidence="5 6" id="KW-0472">Membrane</keyword>
<evidence type="ECO:0000313" key="8">
    <source>
        <dbReference type="EMBL" id="WDF82874.1"/>
    </source>
</evidence>
<feature type="transmembrane region" description="Helical" evidence="6">
    <location>
        <begin position="181"/>
        <end position="205"/>
    </location>
</feature>
<dbReference type="EMBL" id="CP117884">
    <property type="protein sequence ID" value="WDF82874.1"/>
    <property type="molecule type" value="Genomic_DNA"/>
</dbReference>
<reference evidence="8 9" key="1">
    <citation type="submission" date="2023-02" db="EMBL/GenBank/DDBJ databases">
        <title>Genome sequence of Lacticaseibacillus sp. KACC 23028.</title>
        <authorList>
            <person name="Kim S."/>
            <person name="Heo J."/>
            <person name="Kwon S.-W."/>
        </authorList>
    </citation>
    <scope>NUCLEOTIDE SEQUENCE [LARGE SCALE GENOMIC DNA]</scope>
    <source>
        <strain evidence="8 9">KACC 23028</strain>
    </source>
</reference>
<keyword evidence="3 6" id="KW-0812">Transmembrane</keyword>
<evidence type="ECO:0000256" key="3">
    <source>
        <dbReference type="ARBA" id="ARBA00022692"/>
    </source>
</evidence>
<protein>
    <submittedName>
        <fullName evidence="8">ABC transporter permease</fullName>
    </submittedName>
</protein>
<dbReference type="PANTHER" id="PTHR30294">
    <property type="entry name" value="MEMBRANE COMPONENT OF ABC TRANSPORTER YHHJ-RELATED"/>
    <property type="match status" value="1"/>
</dbReference>
<feature type="transmembrane region" description="Helical" evidence="6">
    <location>
        <begin position="226"/>
        <end position="255"/>
    </location>
</feature>
<name>A0ABY7WRR2_9LACO</name>
<evidence type="ECO:0000259" key="7">
    <source>
        <dbReference type="Pfam" id="PF12698"/>
    </source>
</evidence>
<dbReference type="InterPro" id="IPR013525">
    <property type="entry name" value="ABC2_TM"/>
</dbReference>
<feature type="transmembrane region" description="Helical" evidence="6">
    <location>
        <begin position="21"/>
        <end position="42"/>
    </location>
</feature>
<feature type="domain" description="ABC-2 type transporter transmembrane" evidence="7">
    <location>
        <begin position="21"/>
        <end position="383"/>
    </location>
</feature>
<dbReference type="PANTHER" id="PTHR30294:SF29">
    <property type="entry name" value="MULTIDRUG ABC TRANSPORTER PERMEASE YBHS-RELATED"/>
    <property type="match status" value="1"/>
</dbReference>
<evidence type="ECO:0000256" key="6">
    <source>
        <dbReference type="SAM" id="Phobius"/>
    </source>
</evidence>
<evidence type="ECO:0000313" key="9">
    <source>
        <dbReference type="Proteomes" id="UP001220377"/>
    </source>
</evidence>
<evidence type="ECO:0000256" key="2">
    <source>
        <dbReference type="ARBA" id="ARBA00022475"/>
    </source>
</evidence>
<evidence type="ECO:0000256" key="1">
    <source>
        <dbReference type="ARBA" id="ARBA00004651"/>
    </source>
</evidence>
<feature type="transmembrane region" description="Helical" evidence="6">
    <location>
        <begin position="368"/>
        <end position="388"/>
    </location>
</feature>